<comment type="caution">
    <text evidence="2">The sequence shown here is derived from an EMBL/GenBank/DDBJ whole genome shotgun (WGS) entry which is preliminary data.</text>
</comment>
<reference evidence="2 3" key="1">
    <citation type="submission" date="2017-02" db="EMBL/GenBank/DDBJ databases">
        <title>Paraburkholderia sophoroidis sp. nov. and Paraburkholderia steynii sp. nov. rhizobial symbionts of the fynbos legume Hypocalyptus sophoroides.</title>
        <authorList>
            <person name="Steenkamp E.T."/>
            <person name="Beukes C.W."/>
            <person name="Van Zyl E."/>
            <person name="Avontuur J."/>
            <person name="Chan W.Y."/>
            <person name="Hassen A."/>
            <person name="Palmer M."/>
            <person name="Mthombeni L."/>
            <person name="Phalane F."/>
            <person name="Sereme K."/>
            <person name="Venter S.N."/>
        </authorList>
    </citation>
    <scope>NUCLEOTIDE SEQUENCE [LARGE SCALE GENOMIC DNA]</scope>
    <source>
        <strain evidence="2 3">HC1.1ba</strain>
    </source>
</reference>
<dbReference type="Gene3D" id="1.20.120.520">
    <property type="entry name" value="nmb1532 protein domain like"/>
    <property type="match status" value="1"/>
</dbReference>
<dbReference type="AlphaFoldDB" id="A0A4R0XAB3"/>
<feature type="domain" description="Hemerythrin-like" evidence="1">
    <location>
        <begin position="22"/>
        <end position="142"/>
    </location>
</feature>
<dbReference type="Pfam" id="PF01814">
    <property type="entry name" value="Hemerythrin"/>
    <property type="match status" value="1"/>
</dbReference>
<dbReference type="EMBL" id="MWML01000160">
    <property type="protein sequence ID" value="TCG05545.1"/>
    <property type="molecule type" value="Genomic_DNA"/>
</dbReference>
<dbReference type="InterPro" id="IPR012312">
    <property type="entry name" value="Hemerythrin-like"/>
</dbReference>
<evidence type="ECO:0000313" key="2">
    <source>
        <dbReference type="EMBL" id="TCG05545.1"/>
    </source>
</evidence>
<evidence type="ECO:0000259" key="1">
    <source>
        <dbReference type="Pfam" id="PF01814"/>
    </source>
</evidence>
<proteinExistence type="predicted"/>
<protein>
    <submittedName>
        <fullName evidence="2">Cation-binding protein</fullName>
    </submittedName>
</protein>
<organism evidence="2 3">
    <name type="scientific">Paraburkholderia steynii</name>
    <dbReference type="NCBI Taxonomy" id="1245441"/>
    <lineage>
        <taxon>Bacteria</taxon>
        <taxon>Pseudomonadati</taxon>
        <taxon>Pseudomonadota</taxon>
        <taxon>Betaproteobacteria</taxon>
        <taxon>Burkholderiales</taxon>
        <taxon>Burkholderiaceae</taxon>
        <taxon>Paraburkholderia</taxon>
    </lineage>
</organism>
<gene>
    <name evidence="2" type="ORF">BZM27_32835</name>
</gene>
<dbReference type="PANTHER" id="PTHR35585:SF1">
    <property type="entry name" value="HHE DOMAIN PROTEIN (AFU_ORTHOLOGUE AFUA_4G00730)"/>
    <property type="match status" value="1"/>
</dbReference>
<accession>A0A4R0XAB3</accession>
<dbReference type="Proteomes" id="UP000294200">
    <property type="component" value="Unassembled WGS sequence"/>
</dbReference>
<name>A0A4R0XAB3_9BURK</name>
<sequence length="184" mass="20413">MIEDANKALAAEAATKNTALDAIEVLESDHRTVEKLFDAFEKTTGSDLEAKGTLAQRACELLTVHTIIEEEILYPAARKALAKSDEIDVDEAYVEHFLAKTLIGKFNSLKPGDHGFDATFKVLSEMVRHHIEEEESSLFPELRESGVDLVRLGDEIAAQRETLMHKLEMAGSKLVGDNSLTFRQ</sequence>
<keyword evidence="3" id="KW-1185">Reference proteome</keyword>
<dbReference type="PANTHER" id="PTHR35585">
    <property type="entry name" value="HHE DOMAIN PROTEIN (AFU_ORTHOLOGUE AFUA_4G00730)"/>
    <property type="match status" value="1"/>
</dbReference>
<evidence type="ECO:0000313" key="3">
    <source>
        <dbReference type="Proteomes" id="UP000294200"/>
    </source>
</evidence>